<sequence>MVNSPTSSSDDSFSSLNSGSTLESFSVSPQIVIRRPIDVPVTPAPVPLVSDAIPYPRDSAVSPFRITTPVVITPVDARSTRDIVRMNRLRRVRRRQESRYVLNSIRRRLSMIHFEENLNEIQMNTPRTLPISKKIDNTSTAIELESTDAFQNIITEFFKEMESNQKLEVEIIPSPSSNCAKVREMNRLEAVQLGILGLSSDNEDEILEATGLVEWNLRRIDSEIETIDRFILDFEDEKQRKIKKWENIEQILKQMRDIS</sequence>
<dbReference type="AlphaFoldDB" id="A0A1I7T4G6"/>
<feature type="region of interest" description="Disordered" evidence="1">
    <location>
        <begin position="1"/>
        <end position="22"/>
    </location>
</feature>
<accession>A0A1I7T4G6</accession>
<reference evidence="3" key="1">
    <citation type="submission" date="2016-11" db="UniProtKB">
        <authorList>
            <consortium name="WormBaseParasite"/>
        </authorList>
    </citation>
    <scope>IDENTIFICATION</scope>
</reference>
<organism evidence="2 3">
    <name type="scientific">Caenorhabditis tropicalis</name>
    <dbReference type="NCBI Taxonomy" id="1561998"/>
    <lineage>
        <taxon>Eukaryota</taxon>
        <taxon>Metazoa</taxon>
        <taxon>Ecdysozoa</taxon>
        <taxon>Nematoda</taxon>
        <taxon>Chromadorea</taxon>
        <taxon>Rhabditida</taxon>
        <taxon>Rhabditina</taxon>
        <taxon>Rhabditomorpha</taxon>
        <taxon>Rhabditoidea</taxon>
        <taxon>Rhabditidae</taxon>
        <taxon>Peloderinae</taxon>
        <taxon>Caenorhabditis</taxon>
    </lineage>
</organism>
<evidence type="ECO:0000313" key="2">
    <source>
        <dbReference type="Proteomes" id="UP000095282"/>
    </source>
</evidence>
<evidence type="ECO:0000256" key="1">
    <source>
        <dbReference type="SAM" id="MobiDB-lite"/>
    </source>
</evidence>
<dbReference type="Proteomes" id="UP000095282">
    <property type="component" value="Unplaced"/>
</dbReference>
<evidence type="ECO:0000313" key="3">
    <source>
        <dbReference type="WBParaSite" id="Csp11.Scaffold501.g2302.t3"/>
    </source>
</evidence>
<dbReference type="WBParaSite" id="Csp11.Scaffold501.g2302.t3">
    <property type="protein sequence ID" value="Csp11.Scaffold501.g2302.t3"/>
    <property type="gene ID" value="Csp11.Scaffold501.g2302"/>
</dbReference>
<dbReference type="eggNOG" id="ENOG502R7H2">
    <property type="taxonomic scope" value="Eukaryota"/>
</dbReference>
<protein>
    <submittedName>
        <fullName evidence="3">BAG domain-containing protein</fullName>
    </submittedName>
</protein>
<name>A0A1I7T4G6_9PELO</name>
<proteinExistence type="predicted"/>
<keyword evidence="2" id="KW-1185">Reference proteome</keyword>